<accession>A0ABU6MKU3</accession>
<dbReference type="RefSeq" id="WP_066262205.1">
    <property type="nucleotide sequence ID" value="NZ_JARMAB010000030.1"/>
</dbReference>
<protein>
    <submittedName>
        <fullName evidence="2">Type II secretion system protein</fullName>
    </submittedName>
</protein>
<name>A0ABU6MKU3_9BACI</name>
<keyword evidence="3" id="KW-1185">Reference proteome</keyword>
<keyword evidence="1" id="KW-0812">Transmembrane</keyword>
<evidence type="ECO:0000256" key="1">
    <source>
        <dbReference type="SAM" id="Phobius"/>
    </source>
</evidence>
<evidence type="ECO:0000313" key="3">
    <source>
        <dbReference type="Proteomes" id="UP001341444"/>
    </source>
</evidence>
<keyword evidence="1" id="KW-0472">Membrane</keyword>
<proteinExistence type="predicted"/>
<evidence type="ECO:0000313" key="2">
    <source>
        <dbReference type="EMBL" id="MED1205145.1"/>
    </source>
</evidence>
<feature type="transmembrane region" description="Helical" evidence="1">
    <location>
        <begin position="14"/>
        <end position="32"/>
    </location>
</feature>
<organism evidence="2 3">
    <name type="scientific">Heyndrickxia acidicola</name>
    <dbReference type="NCBI Taxonomy" id="209389"/>
    <lineage>
        <taxon>Bacteria</taxon>
        <taxon>Bacillati</taxon>
        <taxon>Bacillota</taxon>
        <taxon>Bacilli</taxon>
        <taxon>Bacillales</taxon>
        <taxon>Bacillaceae</taxon>
        <taxon>Heyndrickxia</taxon>
    </lineage>
</organism>
<reference evidence="2 3" key="1">
    <citation type="submission" date="2023-03" db="EMBL/GenBank/DDBJ databases">
        <title>Bacillus Genome Sequencing.</title>
        <authorList>
            <person name="Dunlap C."/>
        </authorList>
    </citation>
    <scope>NUCLEOTIDE SEQUENCE [LARGE SCALE GENOMIC DNA]</scope>
    <source>
        <strain evidence="2 3">B-23453</strain>
    </source>
</reference>
<sequence>MFHNEKGFTLAESLLAFGFLLIVTVTLFPILFKMMLQLEQSKKLTTAERFLYQAIERAVMSDDTKDQSIKEDKTEYTTYFIQDQRGERACVKYEDFQECMETGF</sequence>
<comment type="caution">
    <text evidence="2">The sequence shown here is derived from an EMBL/GenBank/DDBJ whole genome shotgun (WGS) entry which is preliminary data.</text>
</comment>
<dbReference type="EMBL" id="JARMAB010000030">
    <property type="protein sequence ID" value="MED1205145.1"/>
    <property type="molecule type" value="Genomic_DNA"/>
</dbReference>
<keyword evidence="1" id="KW-1133">Transmembrane helix</keyword>
<gene>
    <name evidence="2" type="ORF">P4T90_19030</name>
</gene>
<dbReference type="Proteomes" id="UP001341444">
    <property type="component" value="Unassembled WGS sequence"/>
</dbReference>